<sequence>LEQPDPTGKTLVTAAILLHHAPGHHLALPFMDKRAFQPAVGPEARYSVLRHRLWSYLGPSIPTQNANFSSATMVSIQLPNLLTLASIEGR</sequence>
<dbReference type="EMBL" id="JAODNV010000003">
    <property type="protein sequence ID" value="MCT8989038.1"/>
    <property type="molecule type" value="Genomic_DNA"/>
</dbReference>
<dbReference type="AlphaFoldDB" id="A0A9X2X5R8"/>
<evidence type="ECO:0000313" key="2">
    <source>
        <dbReference type="Proteomes" id="UP001149009"/>
    </source>
</evidence>
<comment type="caution">
    <text evidence="1">The sequence shown here is derived from an EMBL/GenBank/DDBJ whole genome shotgun (WGS) entry which is preliminary data.</text>
</comment>
<gene>
    <name evidence="1" type="ORF">NYR54_01840</name>
</gene>
<proteinExistence type="predicted"/>
<organism evidence="1 2">
    <name type="scientific">Chelativorans petroleitrophicus</name>
    <dbReference type="NCBI Taxonomy" id="2975484"/>
    <lineage>
        <taxon>Bacteria</taxon>
        <taxon>Pseudomonadati</taxon>
        <taxon>Pseudomonadota</taxon>
        <taxon>Alphaproteobacteria</taxon>
        <taxon>Hyphomicrobiales</taxon>
        <taxon>Phyllobacteriaceae</taxon>
        <taxon>Chelativorans</taxon>
    </lineage>
</organism>
<feature type="non-terminal residue" evidence="1">
    <location>
        <position position="1"/>
    </location>
</feature>
<reference evidence="1" key="1">
    <citation type="submission" date="2022-08" db="EMBL/GenBank/DDBJ databases">
        <title>Chelativorans sichuanense sp. nov., a paraffin oil-degrading bacterium isolated from a mixture of oil-based drill cuttings and paddy soil.</title>
        <authorList>
            <person name="Yu J."/>
            <person name="Liu H."/>
            <person name="Chen Q."/>
        </authorList>
    </citation>
    <scope>NUCLEOTIDE SEQUENCE</scope>
    <source>
        <strain evidence="1">SCAU 2101</strain>
    </source>
</reference>
<dbReference type="RefSeq" id="WP_261513707.1">
    <property type="nucleotide sequence ID" value="NZ_JAODNV010000003.1"/>
</dbReference>
<evidence type="ECO:0000313" key="1">
    <source>
        <dbReference type="EMBL" id="MCT8989038.1"/>
    </source>
</evidence>
<accession>A0A9X2X5R8</accession>
<dbReference type="Proteomes" id="UP001149009">
    <property type="component" value="Unassembled WGS sequence"/>
</dbReference>
<protein>
    <submittedName>
        <fullName evidence="1">Uncharacterized protein</fullName>
    </submittedName>
</protein>
<keyword evidence="2" id="KW-1185">Reference proteome</keyword>
<name>A0A9X2X5R8_9HYPH</name>